<dbReference type="OrthoDB" id="6349457at2759"/>
<protein>
    <submittedName>
        <fullName evidence="1">Uncharacterized protein</fullName>
    </submittedName>
</protein>
<organism evidence="1 2">
    <name type="scientific">Ignelater luminosus</name>
    <name type="common">Cucubano</name>
    <name type="synonym">Pyrophorus luminosus</name>
    <dbReference type="NCBI Taxonomy" id="2038154"/>
    <lineage>
        <taxon>Eukaryota</taxon>
        <taxon>Metazoa</taxon>
        <taxon>Ecdysozoa</taxon>
        <taxon>Arthropoda</taxon>
        <taxon>Hexapoda</taxon>
        <taxon>Insecta</taxon>
        <taxon>Pterygota</taxon>
        <taxon>Neoptera</taxon>
        <taxon>Endopterygota</taxon>
        <taxon>Coleoptera</taxon>
        <taxon>Polyphaga</taxon>
        <taxon>Elateriformia</taxon>
        <taxon>Elateroidea</taxon>
        <taxon>Elateridae</taxon>
        <taxon>Agrypninae</taxon>
        <taxon>Pyrophorini</taxon>
        <taxon>Ignelater</taxon>
    </lineage>
</organism>
<proteinExistence type="predicted"/>
<reference evidence="1" key="1">
    <citation type="submission" date="2019-08" db="EMBL/GenBank/DDBJ databases">
        <title>The genome of the North American firefly Photinus pyralis.</title>
        <authorList>
            <consortium name="Photinus pyralis genome working group"/>
            <person name="Fallon T.R."/>
            <person name="Sander Lower S.E."/>
            <person name="Weng J.-K."/>
        </authorList>
    </citation>
    <scope>NUCLEOTIDE SEQUENCE</scope>
    <source>
        <strain evidence="1">TRF0915ILg1</strain>
        <tissue evidence="1">Whole body</tissue>
    </source>
</reference>
<evidence type="ECO:0000313" key="2">
    <source>
        <dbReference type="Proteomes" id="UP000801492"/>
    </source>
</evidence>
<sequence>MSRTSAVFSIIATKVYWFTFKKEFNIKFNFPRSDTCAQCDIYKQKLNEKNLSEEELVTLTAEKELHLRKADAFFNLKRRFRAKAEAGEFECLTFNFVQNLPLPYIPSNPAFYARQLWYYVFEIHNLGSKEATIYTYHEGIAKKGIHVLRLFDSILYIFSVRGHFYLPNNQDFSLIQKRRMETVEVGESWIKRPLR</sequence>
<keyword evidence="2" id="KW-1185">Reference proteome</keyword>
<accession>A0A8K0CZS5</accession>
<feature type="non-terminal residue" evidence="1">
    <location>
        <position position="1"/>
    </location>
</feature>
<name>A0A8K0CZS5_IGNLU</name>
<dbReference type="Proteomes" id="UP000801492">
    <property type="component" value="Unassembled WGS sequence"/>
</dbReference>
<comment type="caution">
    <text evidence="1">The sequence shown here is derived from an EMBL/GenBank/DDBJ whole genome shotgun (WGS) entry which is preliminary data.</text>
</comment>
<gene>
    <name evidence="1" type="ORF">ILUMI_12750</name>
</gene>
<dbReference type="AlphaFoldDB" id="A0A8K0CZS5"/>
<evidence type="ECO:0000313" key="1">
    <source>
        <dbReference type="EMBL" id="KAF2893422.1"/>
    </source>
</evidence>
<dbReference type="EMBL" id="VTPC01008001">
    <property type="protein sequence ID" value="KAF2893422.1"/>
    <property type="molecule type" value="Genomic_DNA"/>
</dbReference>